<dbReference type="Proteomes" id="UP001214628">
    <property type="component" value="Chromosome 2"/>
</dbReference>
<gene>
    <name evidence="9" type="primary">cut9</name>
    <name evidence="9" type="ORF">MPSI1_002002</name>
</gene>
<feature type="region of interest" description="Disordered" evidence="8">
    <location>
        <begin position="1"/>
        <end position="30"/>
    </location>
</feature>
<feature type="compositionally biased region" description="Basic and acidic residues" evidence="8">
    <location>
        <begin position="134"/>
        <end position="148"/>
    </location>
</feature>
<organism evidence="9 10">
    <name type="scientific">Malassezia psittaci</name>
    <dbReference type="NCBI Taxonomy" id="1821823"/>
    <lineage>
        <taxon>Eukaryota</taxon>
        <taxon>Fungi</taxon>
        <taxon>Dikarya</taxon>
        <taxon>Basidiomycota</taxon>
        <taxon>Ustilaginomycotina</taxon>
        <taxon>Malasseziomycetes</taxon>
        <taxon>Malasseziales</taxon>
        <taxon>Malasseziaceae</taxon>
        <taxon>Malassezia</taxon>
    </lineage>
</organism>
<dbReference type="GO" id="GO:0005737">
    <property type="term" value="C:cytoplasm"/>
    <property type="evidence" value="ECO:0007669"/>
    <property type="project" value="TreeGrafter"/>
</dbReference>
<dbReference type="InterPro" id="IPR011990">
    <property type="entry name" value="TPR-like_helical_dom_sf"/>
</dbReference>
<sequence length="873" mass="97368">MKKRRTSGDVSGSGFDSPLAHFGSRGSPMPLGIATYPDFGLDGSMSMVRPSEDASNSGLLDLDPMLSPVQHVGEAQRDNLHTPILGPEENERFLRMPPLRSKARHQAPRRSSTESQRVGPMPQTAQQSSGVRIPSDESDHSVIIHEEGQSPTWEKFPEKTTSGTPTTDDTAEAQLRLAARMRRWMHDAMKQHMYETAIFWGRQVVALETTETAYNDAYWLAQAYFLTHQYAHTEQLLTTPLLSGATRSTDAFESPVSKGVASSSDTLHDALQATRSRSILPDSIRNKAALAEDSREDELKVDYMLGSPNNFAQQDKTRRRERKWSSSMDATENVFHAESTDAPTFMPIDEEIERLTQVRKNSEIQGPCLVNWSTPCRYLAAQAQVRQGKYHEVLELIGEDHTRWTGGGKTKPALDDGLKLGSSVCHLRGQIYLRLDEVEKAKESFMLALSLDVKNYDSFTALIDGSLLSADEQWDFIQTLEYAAQAGTEPGAREDFELIREMYTMRLSKKTASMAQAAAKARQTLLLKHNALRANPDILLSLADGLYSGMRYDDAYKVTSHILKLEPSYWLALPIHIACMYYLPHLRPALFLLAHQLTEADPESCEAWYAVGVWYASASRWAEARRFFSKSSLLDPRFAPSWIAFGHSFSMEGESDQAITAYSTAARRFQSSGLPLLFIGMEHLLQGNRNLAIIFLDSSAEDLGDDPLCLNERGRAAFLNNQNEEALDYFQRAIRSAEATQQPAKAWVNVRLNLGLAYSRLRRDDKARMHLLRVIESDPSCATAYIALGLCAQRQGDLASAIDWYHEGLGIDPRDAIGTELLTMALEARLDLGLPSDLLGQEAQEGTRGVMSPDMSQESAQDTYFASSMSESH</sequence>
<dbReference type="PANTHER" id="PTHR12558">
    <property type="entry name" value="CELL DIVISION CYCLE 16,23,27"/>
    <property type="match status" value="1"/>
</dbReference>
<dbReference type="SUPFAM" id="SSF48452">
    <property type="entry name" value="TPR-like"/>
    <property type="match status" value="1"/>
</dbReference>
<dbReference type="PROSITE" id="PS50005">
    <property type="entry name" value="TPR"/>
    <property type="match status" value="3"/>
</dbReference>
<evidence type="ECO:0000256" key="2">
    <source>
        <dbReference type="ARBA" id="ARBA00022737"/>
    </source>
</evidence>
<dbReference type="AlphaFoldDB" id="A0AAF0F5C3"/>
<evidence type="ECO:0000256" key="8">
    <source>
        <dbReference type="SAM" id="MobiDB-lite"/>
    </source>
</evidence>
<dbReference type="Pfam" id="PF12895">
    <property type="entry name" value="ANAPC3"/>
    <property type="match status" value="1"/>
</dbReference>
<dbReference type="Gene3D" id="1.25.40.10">
    <property type="entry name" value="Tetratricopeptide repeat domain"/>
    <property type="match status" value="2"/>
</dbReference>
<dbReference type="Pfam" id="PF13432">
    <property type="entry name" value="TPR_16"/>
    <property type="match status" value="1"/>
</dbReference>
<accession>A0AAF0F5C3</accession>
<evidence type="ECO:0000256" key="1">
    <source>
        <dbReference type="ARBA" id="ARBA00022618"/>
    </source>
</evidence>
<dbReference type="SMART" id="SM00028">
    <property type="entry name" value="TPR"/>
    <property type="match status" value="7"/>
</dbReference>
<evidence type="ECO:0000256" key="6">
    <source>
        <dbReference type="ARBA" id="ARBA00023306"/>
    </source>
</evidence>
<keyword evidence="4" id="KW-0833">Ubl conjugation pathway</keyword>
<evidence type="ECO:0000313" key="9">
    <source>
        <dbReference type="EMBL" id="WFD43341.1"/>
    </source>
</evidence>
<dbReference type="InterPro" id="IPR019734">
    <property type="entry name" value="TPR_rpt"/>
</dbReference>
<dbReference type="PANTHER" id="PTHR12558:SF9">
    <property type="entry name" value="CELL DIVISION CYCLE PROTEIN 16 HOMOLOG"/>
    <property type="match status" value="1"/>
</dbReference>
<evidence type="ECO:0000256" key="5">
    <source>
        <dbReference type="ARBA" id="ARBA00022803"/>
    </source>
</evidence>
<feature type="compositionally biased region" description="Polar residues" evidence="8">
    <location>
        <begin position="854"/>
        <end position="873"/>
    </location>
</feature>
<keyword evidence="5 7" id="KW-0802">TPR repeat</keyword>
<feature type="region of interest" description="Disordered" evidence="8">
    <location>
        <begin position="77"/>
        <end position="168"/>
    </location>
</feature>
<reference evidence="9" key="1">
    <citation type="submission" date="2023-02" db="EMBL/GenBank/DDBJ databases">
        <title>Mating type loci evolution in Malassezia.</title>
        <authorList>
            <person name="Coelho M.A."/>
        </authorList>
    </citation>
    <scope>NUCLEOTIDE SEQUENCE</scope>
    <source>
        <strain evidence="9">CBS 14136</strain>
    </source>
</reference>
<dbReference type="Pfam" id="PF13181">
    <property type="entry name" value="TPR_8"/>
    <property type="match status" value="1"/>
</dbReference>
<keyword evidence="1" id="KW-0132">Cell division</keyword>
<feature type="repeat" description="TPR" evidence="7">
    <location>
        <begin position="782"/>
        <end position="815"/>
    </location>
</feature>
<dbReference type="EMBL" id="CP118376">
    <property type="protein sequence ID" value="WFD43341.1"/>
    <property type="molecule type" value="Genomic_DNA"/>
</dbReference>
<keyword evidence="10" id="KW-1185">Reference proteome</keyword>
<feature type="repeat" description="TPR" evidence="7">
    <location>
        <begin position="605"/>
        <end position="638"/>
    </location>
</feature>
<evidence type="ECO:0000313" key="10">
    <source>
        <dbReference type="Proteomes" id="UP001214628"/>
    </source>
</evidence>
<feature type="repeat" description="TPR" evidence="7">
    <location>
        <begin position="422"/>
        <end position="455"/>
    </location>
</feature>
<dbReference type="GO" id="GO:0005680">
    <property type="term" value="C:anaphase-promoting complex"/>
    <property type="evidence" value="ECO:0007669"/>
    <property type="project" value="TreeGrafter"/>
</dbReference>
<keyword evidence="6" id="KW-0131">Cell cycle</keyword>
<proteinExistence type="predicted"/>
<evidence type="ECO:0000256" key="7">
    <source>
        <dbReference type="PROSITE-ProRule" id="PRU00339"/>
    </source>
</evidence>
<evidence type="ECO:0000256" key="3">
    <source>
        <dbReference type="ARBA" id="ARBA00022776"/>
    </source>
</evidence>
<dbReference type="GO" id="GO:0045842">
    <property type="term" value="P:positive regulation of mitotic metaphase/anaphase transition"/>
    <property type="evidence" value="ECO:0007669"/>
    <property type="project" value="TreeGrafter"/>
</dbReference>
<dbReference type="GO" id="GO:0031145">
    <property type="term" value="P:anaphase-promoting complex-dependent catabolic process"/>
    <property type="evidence" value="ECO:0007669"/>
    <property type="project" value="TreeGrafter"/>
</dbReference>
<evidence type="ECO:0000256" key="4">
    <source>
        <dbReference type="ARBA" id="ARBA00022786"/>
    </source>
</evidence>
<protein>
    <submittedName>
        <fullName evidence="9">Anaphase-promoting complex subunit Cut9</fullName>
    </submittedName>
</protein>
<keyword evidence="2" id="KW-0677">Repeat</keyword>
<dbReference type="GO" id="GO:0016567">
    <property type="term" value="P:protein ubiquitination"/>
    <property type="evidence" value="ECO:0007669"/>
    <property type="project" value="TreeGrafter"/>
</dbReference>
<dbReference type="GO" id="GO:0051301">
    <property type="term" value="P:cell division"/>
    <property type="evidence" value="ECO:0007669"/>
    <property type="project" value="UniProtKB-KW"/>
</dbReference>
<feature type="region of interest" description="Disordered" evidence="8">
    <location>
        <begin position="844"/>
        <end position="873"/>
    </location>
</feature>
<name>A0AAF0F5C3_9BASI</name>
<keyword evidence="3" id="KW-0498">Mitosis</keyword>